<evidence type="ECO:0000313" key="4">
    <source>
        <dbReference type="EMBL" id="VAW59467.1"/>
    </source>
</evidence>
<dbReference type="AlphaFoldDB" id="A0A3B0X971"/>
<evidence type="ECO:0000259" key="3">
    <source>
        <dbReference type="Pfam" id="PF25973"/>
    </source>
</evidence>
<dbReference type="Gene3D" id="2.40.50.100">
    <property type="match status" value="1"/>
</dbReference>
<dbReference type="Pfam" id="PF25954">
    <property type="entry name" value="Beta-barrel_RND_2"/>
    <property type="match status" value="1"/>
</dbReference>
<dbReference type="Gene3D" id="1.10.287.470">
    <property type="entry name" value="Helix hairpin bin"/>
    <property type="match status" value="1"/>
</dbReference>
<evidence type="ECO:0000256" key="1">
    <source>
        <dbReference type="SAM" id="Coils"/>
    </source>
</evidence>
<feature type="coiled-coil region" evidence="1">
    <location>
        <begin position="134"/>
        <end position="161"/>
    </location>
</feature>
<organism evidence="4">
    <name type="scientific">hydrothermal vent metagenome</name>
    <dbReference type="NCBI Taxonomy" id="652676"/>
    <lineage>
        <taxon>unclassified sequences</taxon>
        <taxon>metagenomes</taxon>
        <taxon>ecological metagenomes</taxon>
    </lineage>
</organism>
<reference evidence="4" key="1">
    <citation type="submission" date="2018-06" db="EMBL/GenBank/DDBJ databases">
        <authorList>
            <person name="Zhirakovskaya E."/>
        </authorList>
    </citation>
    <scope>NUCLEOTIDE SEQUENCE</scope>
</reference>
<dbReference type="Gene3D" id="2.40.420.20">
    <property type="match status" value="1"/>
</dbReference>
<name>A0A3B0X971_9ZZZZ</name>
<feature type="domain" description="CusB-like beta-barrel" evidence="2">
    <location>
        <begin position="196"/>
        <end position="267"/>
    </location>
</feature>
<accession>A0A3B0X971</accession>
<dbReference type="NCBIfam" id="TIGR01730">
    <property type="entry name" value="RND_mfp"/>
    <property type="match status" value="1"/>
</dbReference>
<dbReference type="Pfam" id="PF25973">
    <property type="entry name" value="BSH_CzcB"/>
    <property type="match status" value="1"/>
</dbReference>
<gene>
    <name evidence="4" type="ORF">MNBD_GAMMA11-2641</name>
</gene>
<dbReference type="GO" id="GO:0015562">
    <property type="term" value="F:efflux transmembrane transporter activity"/>
    <property type="evidence" value="ECO:0007669"/>
    <property type="project" value="TreeGrafter"/>
</dbReference>
<feature type="domain" description="CzcB-like barrel-sandwich hybrid" evidence="3">
    <location>
        <begin position="64"/>
        <end position="187"/>
    </location>
</feature>
<dbReference type="InterPro" id="IPR058647">
    <property type="entry name" value="BSH_CzcB-like"/>
</dbReference>
<dbReference type="EMBL" id="UOFG01000084">
    <property type="protein sequence ID" value="VAW59467.1"/>
    <property type="molecule type" value="Genomic_DNA"/>
</dbReference>
<dbReference type="SUPFAM" id="SSF111369">
    <property type="entry name" value="HlyD-like secretion proteins"/>
    <property type="match status" value="1"/>
</dbReference>
<proteinExistence type="predicted"/>
<keyword evidence="1" id="KW-0175">Coiled coil</keyword>
<dbReference type="InterPro" id="IPR058792">
    <property type="entry name" value="Beta-barrel_RND_2"/>
</dbReference>
<dbReference type="GO" id="GO:1990281">
    <property type="term" value="C:efflux pump complex"/>
    <property type="evidence" value="ECO:0007669"/>
    <property type="project" value="TreeGrafter"/>
</dbReference>
<dbReference type="PANTHER" id="PTHR30469">
    <property type="entry name" value="MULTIDRUG RESISTANCE PROTEIN MDTA"/>
    <property type="match status" value="1"/>
</dbReference>
<dbReference type="Gene3D" id="2.40.30.170">
    <property type="match status" value="1"/>
</dbReference>
<dbReference type="PANTHER" id="PTHR30469:SF18">
    <property type="entry name" value="RESISTANCE-NODULATION-CELL DIVISION (RND) EFFLUX MEMBRANE FUSION PROTEIN-RELATED"/>
    <property type="match status" value="1"/>
</dbReference>
<sequence length="344" mass="38185">MRIPVIQIRKVSYFSLFIAVFNLTVAQDAIAQVEDARLQTAPAQYQVVEQERVLDARVEAVHKATVSAQTSGRVKKIFFDVNDYVKKGDVLLRLRDKDQQAKLSAARAAFKQAESEFTRVTKLYLSKLIAKSVVDKAELQLKSSRARLDQAEENLQRTIVRAPYSGIVVKRHIEVGETARRGMALFTGLSLETLRVVVNLPQDMIRAVRQLKQARVLLKTGADAIEATSMSISPYADAVNHTFQVRVNLPSGDYGLYPGMAVKAVFATGVTRKLLVPASAITHRSEVTAVYVMSASQSLSMRQIRAGHRQKNAMVEVLSGLQENEQVVIDPVRAVAYFKDSDAR</sequence>
<dbReference type="InterPro" id="IPR006143">
    <property type="entry name" value="RND_pump_MFP"/>
</dbReference>
<protein>
    <submittedName>
        <fullName evidence="4">Uncharacterized protein</fullName>
    </submittedName>
</protein>
<evidence type="ECO:0000259" key="2">
    <source>
        <dbReference type="Pfam" id="PF25954"/>
    </source>
</evidence>